<dbReference type="AlphaFoldDB" id="N8YG44"/>
<feature type="active site" description="Nucleophile" evidence="4">
    <location>
        <position position="49"/>
    </location>
</feature>
<dbReference type="InterPro" id="IPR050301">
    <property type="entry name" value="NTE"/>
</dbReference>
<organism evidence="6 7">
    <name type="scientific">Acinetobacter guillouiae NIPH 991</name>
    <dbReference type="NCBI Taxonomy" id="1217656"/>
    <lineage>
        <taxon>Bacteria</taxon>
        <taxon>Pseudomonadati</taxon>
        <taxon>Pseudomonadota</taxon>
        <taxon>Gammaproteobacteria</taxon>
        <taxon>Moraxellales</taxon>
        <taxon>Moraxellaceae</taxon>
        <taxon>Acinetobacter</taxon>
    </lineage>
</organism>
<feature type="short sequence motif" description="GXGXXG" evidence="4">
    <location>
        <begin position="19"/>
        <end position="24"/>
    </location>
</feature>
<dbReference type="Proteomes" id="UP000013148">
    <property type="component" value="Unassembled WGS sequence"/>
</dbReference>
<dbReference type="PATRIC" id="fig|1217656.3.peg.801"/>
<comment type="caution">
    <text evidence="6">The sequence shown here is derived from an EMBL/GenBank/DDBJ whole genome shotgun (WGS) entry which is preliminary data.</text>
</comment>
<feature type="short sequence motif" description="GXSXG" evidence="4">
    <location>
        <begin position="47"/>
        <end position="51"/>
    </location>
</feature>
<keyword evidence="7" id="KW-1185">Reference proteome</keyword>
<feature type="active site" description="Proton acceptor" evidence="4">
    <location>
        <position position="168"/>
    </location>
</feature>
<dbReference type="Gene3D" id="3.40.1090.10">
    <property type="entry name" value="Cytosolic phospholipase A2 catalytic domain"/>
    <property type="match status" value="2"/>
</dbReference>
<evidence type="ECO:0000313" key="7">
    <source>
        <dbReference type="Proteomes" id="UP000013148"/>
    </source>
</evidence>
<dbReference type="CDD" id="cd07208">
    <property type="entry name" value="Pat_hypo_Ecoli_yjju_like"/>
    <property type="match status" value="1"/>
</dbReference>
<dbReference type="Pfam" id="PF19890">
    <property type="entry name" value="DUF6363"/>
    <property type="match status" value="1"/>
</dbReference>
<keyword evidence="1 4" id="KW-0378">Hydrolase</keyword>
<dbReference type="PROSITE" id="PS51635">
    <property type="entry name" value="PNPLA"/>
    <property type="match status" value="1"/>
</dbReference>
<evidence type="ECO:0000259" key="5">
    <source>
        <dbReference type="PROSITE" id="PS51635"/>
    </source>
</evidence>
<name>N8YG44_ACIGI</name>
<dbReference type="GO" id="GO:0016042">
    <property type="term" value="P:lipid catabolic process"/>
    <property type="evidence" value="ECO:0007669"/>
    <property type="project" value="UniProtKB-UniRule"/>
</dbReference>
<protein>
    <recommendedName>
        <fullName evidence="5">PNPLA domain-containing protein</fullName>
    </recommendedName>
</protein>
<dbReference type="HOGENOM" id="CLU_048271_0_0_6"/>
<feature type="short sequence motif" description="DGA/G" evidence="4">
    <location>
        <begin position="168"/>
        <end position="170"/>
    </location>
</feature>
<evidence type="ECO:0000256" key="4">
    <source>
        <dbReference type="PROSITE-ProRule" id="PRU01161"/>
    </source>
</evidence>
<accession>N8YG44</accession>
<keyword evidence="2 4" id="KW-0442">Lipid degradation</keyword>
<gene>
    <name evidence="6" type="ORF">F964_00824</name>
</gene>
<dbReference type="eggNOG" id="COG4667">
    <property type="taxonomic scope" value="Bacteria"/>
</dbReference>
<dbReference type="GO" id="GO:0016787">
    <property type="term" value="F:hydrolase activity"/>
    <property type="evidence" value="ECO:0007669"/>
    <property type="project" value="UniProtKB-UniRule"/>
</dbReference>
<dbReference type="Pfam" id="PF01734">
    <property type="entry name" value="Patatin"/>
    <property type="match status" value="1"/>
</dbReference>
<dbReference type="InterPro" id="IPR045943">
    <property type="entry name" value="DUF6363"/>
</dbReference>
<evidence type="ECO:0000256" key="2">
    <source>
        <dbReference type="ARBA" id="ARBA00022963"/>
    </source>
</evidence>
<dbReference type="InterPro" id="IPR002641">
    <property type="entry name" value="PNPLA_dom"/>
</dbReference>
<dbReference type="SUPFAM" id="SSF52151">
    <property type="entry name" value="FabD/lysophospholipase-like"/>
    <property type="match status" value="1"/>
</dbReference>
<dbReference type="InterPro" id="IPR016035">
    <property type="entry name" value="Acyl_Trfase/lysoPLipase"/>
</dbReference>
<keyword evidence="3 4" id="KW-0443">Lipid metabolism</keyword>
<evidence type="ECO:0000256" key="3">
    <source>
        <dbReference type="ARBA" id="ARBA00023098"/>
    </source>
</evidence>
<feature type="domain" description="PNPLA" evidence="5">
    <location>
        <begin position="15"/>
        <end position="181"/>
    </location>
</feature>
<dbReference type="PANTHER" id="PTHR14226">
    <property type="entry name" value="NEUROPATHY TARGET ESTERASE/SWISS CHEESE D.MELANOGASTER"/>
    <property type="match status" value="1"/>
</dbReference>
<sequence>MQTKQSMINDSRNALVVEGGGMRGAFTCGVLDAFLQQNFNPFDLFVGVSSGSTNLANYLARQQGRNIELYLDHSLRPEFIRYARFFKGGDLLDMQWMWDIVEKENPLDQQAIFSQNPDFYMVLTHARTGYPEYLRAGKDNIIDGLRASSSIPYLTRQAVEIFGEPYFDGGVADALPVQWAAQQANIQNLLVIRTRTQNYFKASSKADQFLAKYLLNQHTGFADSLKKRCTRYNQTVDFIRQNTQQSILEVCPPDNKKLAGRLCKDKRKLQYTYEVGLESGQKAIEDWSNLHKG</sequence>
<dbReference type="EMBL" id="APPJ01000006">
    <property type="protein sequence ID" value="ENV18568.1"/>
    <property type="molecule type" value="Genomic_DNA"/>
</dbReference>
<reference evidence="6 7" key="1">
    <citation type="submission" date="2013-02" db="EMBL/GenBank/DDBJ databases">
        <title>The Genome Sequence of Acinetobacter guillouiae NIPH 991.</title>
        <authorList>
            <consortium name="The Broad Institute Genome Sequencing Platform"/>
            <consortium name="The Broad Institute Genome Sequencing Center for Infectious Disease"/>
            <person name="Cerqueira G."/>
            <person name="Feldgarden M."/>
            <person name="Courvalin P."/>
            <person name="Perichon B."/>
            <person name="Grillot-Courvalin C."/>
            <person name="Clermont D."/>
            <person name="Rocha E."/>
            <person name="Yoon E.-J."/>
            <person name="Nemec A."/>
            <person name="Walker B."/>
            <person name="Young S.K."/>
            <person name="Zeng Q."/>
            <person name="Gargeya S."/>
            <person name="Fitzgerald M."/>
            <person name="Haas B."/>
            <person name="Abouelleil A."/>
            <person name="Alvarado L."/>
            <person name="Arachchi H.M."/>
            <person name="Berlin A.M."/>
            <person name="Chapman S.B."/>
            <person name="Dewar J."/>
            <person name="Goldberg J."/>
            <person name="Griggs A."/>
            <person name="Gujja S."/>
            <person name="Hansen M."/>
            <person name="Howarth C."/>
            <person name="Imamovic A."/>
            <person name="Larimer J."/>
            <person name="McCowan C."/>
            <person name="Murphy C."/>
            <person name="Neiman D."/>
            <person name="Pearson M."/>
            <person name="Priest M."/>
            <person name="Roberts A."/>
            <person name="Saif S."/>
            <person name="Shea T."/>
            <person name="Sisk P."/>
            <person name="Sykes S."/>
            <person name="Wortman J."/>
            <person name="Nusbaum C."/>
            <person name="Birren B."/>
        </authorList>
    </citation>
    <scope>NUCLEOTIDE SEQUENCE [LARGE SCALE GENOMIC DNA]</scope>
    <source>
        <strain evidence="6 7">NIPH 991</strain>
    </source>
</reference>
<proteinExistence type="predicted"/>
<evidence type="ECO:0000256" key="1">
    <source>
        <dbReference type="ARBA" id="ARBA00022801"/>
    </source>
</evidence>
<evidence type="ECO:0000313" key="6">
    <source>
        <dbReference type="EMBL" id="ENV18568.1"/>
    </source>
</evidence>
<dbReference type="InterPro" id="IPR037483">
    <property type="entry name" value="YjjU-like"/>
</dbReference>
<dbReference type="PANTHER" id="PTHR14226:SF25">
    <property type="entry name" value="PHOSPHOESTERASE"/>
    <property type="match status" value="1"/>
</dbReference>